<feature type="compositionally biased region" description="Low complexity" evidence="4">
    <location>
        <begin position="70"/>
        <end position="83"/>
    </location>
</feature>
<dbReference type="InterPro" id="IPR008160">
    <property type="entry name" value="Collagen"/>
</dbReference>
<evidence type="ECO:0000256" key="1">
    <source>
        <dbReference type="ARBA" id="ARBA00004613"/>
    </source>
</evidence>
<name>A0A8S3EGK4_9BILA</name>
<feature type="non-terminal residue" evidence="6">
    <location>
        <position position="1"/>
    </location>
</feature>
<evidence type="ECO:0000313" key="7">
    <source>
        <dbReference type="Proteomes" id="UP000676336"/>
    </source>
</evidence>
<feature type="domain" description="Fibrillar collagen NC1" evidence="5">
    <location>
        <begin position="136"/>
        <end position="345"/>
    </location>
</feature>
<gene>
    <name evidence="6" type="ORF">SMN809_LOCUS60433</name>
</gene>
<keyword evidence="3" id="KW-0176">Collagen</keyword>
<dbReference type="Pfam" id="PF01391">
    <property type="entry name" value="Collagen"/>
    <property type="match status" value="1"/>
</dbReference>
<evidence type="ECO:0000256" key="2">
    <source>
        <dbReference type="ARBA" id="ARBA00022525"/>
    </source>
</evidence>
<dbReference type="Proteomes" id="UP000676336">
    <property type="component" value="Unassembled WGS sequence"/>
</dbReference>
<reference evidence="6" key="1">
    <citation type="submission" date="2021-02" db="EMBL/GenBank/DDBJ databases">
        <authorList>
            <person name="Nowell W R."/>
        </authorList>
    </citation>
    <scope>NUCLEOTIDE SEQUENCE</scope>
</reference>
<evidence type="ECO:0000259" key="5">
    <source>
        <dbReference type="PROSITE" id="PS51461"/>
    </source>
</evidence>
<dbReference type="InterPro" id="IPR000885">
    <property type="entry name" value="Fib_collagen_C"/>
</dbReference>
<comment type="subcellular location">
    <subcellularLocation>
        <location evidence="1">Secreted</location>
    </subcellularLocation>
</comment>
<feature type="region of interest" description="Disordered" evidence="4">
    <location>
        <begin position="1"/>
        <end position="89"/>
    </location>
</feature>
<protein>
    <recommendedName>
        <fullName evidence="5">Fibrillar collagen NC1 domain-containing protein</fullName>
    </recommendedName>
</protein>
<dbReference type="GO" id="GO:0005201">
    <property type="term" value="F:extracellular matrix structural constituent"/>
    <property type="evidence" value="ECO:0007669"/>
    <property type="project" value="InterPro"/>
</dbReference>
<evidence type="ECO:0000256" key="4">
    <source>
        <dbReference type="SAM" id="MobiDB-lite"/>
    </source>
</evidence>
<dbReference type="SMART" id="SM00038">
    <property type="entry name" value="COLFI"/>
    <property type="match status" value="1"/>
</dbReference>
<sequence length="345" mass="38091">LPGLSGSRGLTGLAGEKGFRGSRGSRGPIGHVGESGLSGEEGPPGETGIPGEIGASGNSGNSGQRGARGDIGNPGPKGPKGLPSAPPTSRNVGTLMSLFATSTQFTKLFDFSSDRYKNIDFSTQSNRYDNPKETSTKFLDDLKRLSNNITLKMKPDGSRSHPVRSCRDITDYYPTKPNGFYFIDPNEGSKNDAVLVYCKLTQRLTCVNATNGLIQSHMFSKNRIHYGKNIRLLGDLQQSELIYDMETIQLRFLRILSEQGSQTVIFNCHSGNIDVLKHDIKLRTKNGMIYRMHSLNDDSLRYNIIKDDCKVIFFLNNGWSESFGTKCSFTFDLLKSIFDESKSMR</sequence>
<dbReference type="Pfam" id="PF01410">
    <property type="entry name" value="COLFI"/>
    <property type="match status" value="1"/>
</dbReference>
<dbReference type="PANTHER" id="PTHR24637:SF428">
    <property type="entry name" value="SCAVENGER RECEPTOR CLASS A MEMBER 3"/>
    <property type="match status" value="1"/>
</dbReference>
<dbReference type="EMBL" id="CAJOBI010235544">
    <property type="protein sequence ID" value="CAF5074032.1"/>
    <property type="molecule type" value="Genomic_DNA"/>
</dbReference>
<accession>A0A8S3EGK4</accession>
<comment type="caution">
    <text evidence="6">The sequence shown here is derived from an EMBL/GenBank/DDBJ whole genome shotgun (WGS) entry which is preliminary data.</text>
</comment>
<evidence type="ECO:0000313" key="6">
    <source>
        <dbReference type="EMBL" id="CAF5074032.1"/>
    </source>
</evidence>
<dbReference type="GO" id="GO:0005581">
    <property type="term" value="C:collagen trimer"/>
    <property type="evidence" value="ECO:0007669"/>
    <property type="project" value="UniProtKB-KW"/>
</dbReference>
<dbReference type="PROSITE" id="PS51461">
    <property type="entry name" value="NC1_FIB"/>
    <property type="match status" value="1"/>
</dbReference>
<dbReference type="GO" id="GO:0005576">
    <property type="term" value="C:extracellular region"/>
    <property type="evidence" value="ECO:0007669"/>
    <property type="project" value="UniProtKB-SubCell"/>
</dbReference>
<dbReference type="Gene3D" id="2.60.120.1000">
    <property type="match status" value="1"/>
</dbReference>
<evidence type="ECO:0000256" key="3">
    <source>
        <dbReference type="ARBA" id="ARBA00023119"/>
    </source>
</evidence>
<keyword evidence="2" id="KW-0964">Secreted</keyword>
<dbReference type="AlphaFoldDB" id="A0A8S3EGK4"/>
<organism evidence="6 7">
    <name type="scientific">Rotaria magnacalcarata</name>
    <dbReference type="NCBI Taxonomy" id="392030"/>
    <lineage>
        <taxon>Eukaryota</taxon>
        <taxon>Metazoa</taxon>
        <taxon>Spiralia</taxon>
        <taxon>Gnathifera</taxon>
        <taxon>Rotifera</taxon>
        <taxon>Eurotatoria</taxon>
        <taxon>Bdelloidea</taxon>
        <taxon>Philodinida</taxon>
        <taxon>Philodinidae</taxon>
        <taxon>Rotaria</taxon>
    </lineage>
</organism>
<feature type="compositionally biased region" description="Low complexity" evidence="4">
    <location>
        <begin position="34"/>
        <end position="53"/>
    </location>
</feature>
<dbReference type="PANTHER" id="PTHR24637">
    <property type="entry name" value="COLLAGEN"/>
    <property type="match status" value="1"/>
</dbReference>
<proteinExistence type="predicted"/>